<name>A0ABR5A8M3_9BACL</name>
<dbReference type="InterPro" id="IPR007391">
    <property type="entry name" value="Vancomycin_resist_VanW"/>
</dbReference>
<accession>A0ABR5A8M3</accession>
<evidence type="ECO:0000313" key="1">
    <source>
        <dbReference type="EMBL" id="KIL37023.1"/>
    </source>
</evidence>
<dbReference type="PANTHER" id="PTHR35788:SF1">
    <property type="entry name" value="EXPORTED PROTEIN"/>
    <property type="match status" value="1"/>
</dbReference>
<protein>
    <recommendedName>
        <fullName evidence="3">Peptidoglycan binding domain-containing protein</fullName>
    </recommendedName>
</protein>
<dbReference type="EMBL" id="JXAL01000003">
    <property type="protein sequence ID" value="KIL37023.1"/>
    <property type="molecule type" value="Genomic_DNA"/>
</dbReference>
<evidence type="ECO:0000313" key="2">
    <source>
        <dbReference type="Proteomes" id="UP000054526"/>
    </source>
</evidence>
<keyword evidence="2" id="KW-1185">Reference proteome</keyword>
<proteinExistence type="predicted"/>
<organism evidence="1 2">
    <name type="scientific">Cohnella kolymensis</name>
    <dbReference type="NCBI Taxonomy" id="1590652"/>
    <lineage>
        <taxon>Bacteria</taxon>
        <taxon>Bacillati</taxon>
        <taxon>Bacillota</taxon>
        <taxon>Bacilli</taxon>
        <taxon>Bacillales</taxon>
        <taxon>Paenibacillaceae</taxon>
        <taxon>Cohnella</taxon>
    </lineage>
</organism>
<comment type="caution">
    <text evidence="1">The sequence shown here is derived from an EMBL/GenBank/DDBJ whole genome shotgun (WGS) entry which is preliminary data.</text>
</comment>
<dbReference type="RefSeq" id="WP_041060375.1">
    <property type="nucleotide sequence ID" value="NZ_JXAL01000003.1"/>
</dbReference>
<dbReference type="InterPro" id="IPR052913">
    <property type="entry name" value="Glycopeptide_resist_protein"/>
</dbReference>
<dbReference type="Pfam" id="PF04294">
    <property type="entry name" value="VanW"/>
    <property type="match status" value="1"/>
</dbReference>
<dbReference type="Proteomes" id="UP000054526">
    <property type="component" value="Unassembled WGS sequence"/>
</dbReference>
<gene>
    <name evidence="1" type="ORF">SD71_04960</name>
</gene>
<evidence type="ECO:0008006" key="3">
    <source>
        <dbReference type="Google" id="ProtNLM"/>
    </source>
</evidence>
<reference evidence="1 2" key="1">
    <citation type="submission" date="2014-12" db="EMBL/GenBank/DDBJ databases">
        <title>Draft genome sequence of Cohnella kolymensis strain B-2846.</title>
        <authorList>
            <person name="Karlyshev A.V."/>
            <person name="Kudryashova E.B."/>
        </authorList>
    </citation>
    <scope>NUCLEOTIDE SEQUENCE [LARGE SCALE GENOMIC DNA]</scope>
    <source>
        <strain evidence="1 2">VKM B-2846</strain>
    </source>
</reference>
<dbReference type="PANTHER" id="PTHR35788">
    <property type="entry name" value="EXPORTED PROTEIN-RELATED"/>
    <property type="match status" value="1"/>
</dbReference>
<sequence>MPLCMFHMNTPGTLSIYDGGRPVMSVNRAEYTLPALPVVNADKFDQLLNKIDRQISVDPVNAKIDDNGKILPAQAGYTLNREKFTEQFYTFLLGRGSYSIELPRTAIYPKVDTELLAYIREKNIGQYVTYFNARNGSRAHNIALAAKAINNQVVFPNELFSFNRTVGMRTKLRGYKRAPVIVQGELAEDIGGGICQVSSTLYNAVDRAGLQIVQRYSHSRNVQYVPPRRDATVSWNGPDFVFQNRYNQPILIRAHAGAGRISVSIYSSEMLEHKPRRVRSMSQRMPLEISVETRRTSHPADK</sequence>